<dbReference type="EMBL" id="BAAARA010000024">
    <property type="protein sequence ID" value="GAA2363275.1"/>
    <property type="molecule type" value="Genomic_DNA"/>
</dbReference>
<proteinExistence type="predicted"/>
<keyword evidence="1" id="KW-0472">Membrane</keyword>
<protein>
    <submittedName>
        <fullName evidence="2">Uncharacterized protein</fullName>
    </submittedName>
</protein>
<dbReference type="Proteomes" id="UP001501218">
    <property type="component" value="Unassembled WGS sequence"/>
</dbReference>
<sequence>MFVVVVVVGGVTVPVVDVVDVVAVRHRDVPAALTVGVLVAVVGGVISWLALVVVVVVSAVQVTVVGVIDMIAVRDGDVPAALTMGVLVPSVLLVCRGHRNPSIRKWASRAAPLSVQRIASYA</sequence>
<comment type="caution">
    <text evidence="2">The sequence shown here is derived from an EMBL/GenBank/DDBJ whole genome shotgun (WGS) entry which is preliminary data.</text>
</comment>
<keyword evidence="1" id="KW-0812">Transmembrane</keyword>
<name>A0ABN3GWX7_9PSEU</name>
<evidence type="ECO:0000313" key="2">
    <source>
        <dbReference type="EMBL" id="GAA2363275.1"/>
    </source>
</evidence>
<gene>
    <name evidence="2" type="ORF">GCM10009854_48720</name>
</gene>
<feature type="transmembrane region" description="Helical" evidence="1">
    <location>
        <begin position="78"/>
        <end position="95"/>
    </location>
</feature>
<keyword evidence="1" id="KW-1133">Transmembrane helix</keyword>
<accession>A0ABN3GWX7</accession>
<feature type="transmembrane region" description="Helical" evidence="1">
    <location>
        <begin position="31"/>
        <end position="58"/>
    </location>
</feature>
<reference evidence="2 3" key="1">
    <citation type="journal article" date="2019" name="Int. J. Syst. Evol. Microbiol.">
        <title>The Global Catalogue of Microorganisms (GCM) 10K type strain sequencing project: providing services to taxonomists for standard genome sequencing and annotation.</title>
        <authorList>
            <consortium name="The Broad Institute Genomics Platform"/>
            <consortium name="The Broad Institute Genome Sequencing Center for Infectious Disease"/>
            <person name="Wu L."/>
            <person name="Ma J."/>
        </authorList>
    </citation>
    <scope>NUCLEOTIDE SEQUENCE [LARGE SCALE GENOMIC DNA]</scope>
    <source>
        <strain evidence="2 3">JCM 16221</strain>
    </source>
</reference>
<evidence type="ECO:0000256" key="1">
    <source>
        <dbReference type="SAM" id="Phobius"/>
    </source>
</evidence>
<organism evidence="2 3">
    <name type="scientific">Saccharopolyspora halophila</name>
    <dbReference type="NCBI Taxonomy" id="405551"/>
    <lineage>
        <taxon>Bacteria</taxon>
        <taxon>Bacillati</taxon>
        <taxon>Actinomycetota</taxon>
        <taxon>Actinomycetes</taxon>
        <taxon>Pseudonocardiales</taxon>
        <taxon>Pseudonocardiaceae</taxon>
        <taxon>Saccharopolyspora</taxon>
    </lineage>
</organism>
<feature type="transmembrane region" description="Helical" evidence="1">
    <location>
        <begin position="6"/>
        <end position="24"/>
    </location>
</feature>
<keyword evidence="3" id="KW-1185">Reference proteome</keyword>
<evidence type="ECO:0000313" key="3">
    <source>
        <dbReference type="Proteomes" id="UP001501218"/>
    </source>
</evidence>